<sequence>MMAICALLLLPALPLCARAMLSPVPCAVLAKAKLEAQVGGAGAPGGVCQ</sequence>
<dbReference type="AlphaFoldDB" id="A0A0A9HAJ3"/>
<feature type="signal peptide" evidence="1">
    <location>
        <begin position="1"/>
        <end position="19"/>
    </location>
</feature>
<reference evidence="2" key="2">
    <citation type="journal article" date="2015" name="Data Brief">
        <title>Shoot transcriptome of the giant reed, Arundo donax.</title>
        <authorList>
            <person name="Barrero R.A."/>
            <person name="Guerrero F.D."/>
            <person name="Moolhuijzen P."/>
            <person name="Goolsby J.A."/>
            <person name="Tidwell J."/>
            <person name="Bellgard S.E."/>
            <person name="Bellgard M.I."/>
        </authorList>
    </citation>
    <scope>NUCLEOTIDE SEQUENCE</scope>
    <source>
        <tissue evidence="2">Shoot tissue taken approximately 20 cm above the soil surface</tissue>
    </source>
</reference>
<accession>A0A0A9HAJ3</accession>
<evidence type="ECO:0000256" key="1">
    <source>
        <dbReference type="SAM" id="SignalP"/>
    </source>
</evidence>
<dbReference type="EMBL" id="GBRH01163721">
    <property type="protein sequence ID" value="JAE34175.1"/>
    <property type="molecule type" value="Transcribed_RNA"/>
</dbReference>
<name>A0A0A9HAJ3_ARUDO</name>
<protein>
    <submittedName>
        <fullName evidence="2">Uncharacterized protein</fullName>
    </submittedName>
</protein>
<keyword evidence="1" id="KW-0732">Signal</keyword>
<organism evidence="2">
    <name type="scientific">Arundo donax</name>
    <name type="common">Giant reed</name>
    <name type="synonym">Donax arundinaceus</name>
    <dbReference type="NCBI Taxonomy" id="35708"/>
    <lineage>
        <taxon>Eukaryota</taxon>
        <taxon>Viridiplantae</taxon>
        <taxon>Streptophyta</taxon>
        <taxon>Embryophyta</taxon>
        <taxon>Tracheophyta</taxon>
        <taxon>Spermatophyta</taxon>
        <taxon>Magnoliopsida</taxon>
        <taxon>Liliopsida</taxon>
        <taxon>Poales</taxon>
        <taxon>Poaceae</taxon>
        <taxon>PACMAD clade</taxon>
        <taxon>Arundinoideae</taxon>
        <taxon>Arundineae</taxon>
        <taxon>Arundo</taxon>
    </lineage>
</organism>
<reference evidence="2" key="1">
    <citation type="submission" date="2014-09" db="EMBL/GenBank/DDBJ databases">
        <authorList>
            <person name="Magalhaes I.L.F."/>
            <person name="Oliveira U."/>
            <person name="Santos F.R."/>
            <person name="Vidigal T.H.D.A."/>
            <person name="Brescovit A.D."/>
            <person name="Santos A.J."/>
        </authorList>
    </citation>
    <scope>NUCLEOTIDE SEQUENCE</scope>
    <source>
        <tissue evidence="2">Shoot tissue taken approximately 20 cm above the soil surface</tissue>
    </source>
</reference>
<evidence type="ECO:0000313" key="2">
    <source>
        <dbReference type="EMBL" id="JAE34175.1"/>
    </source>
</evidence>
<feature type="chain" id="PRO_5002046547" evidence="1">
    <location>
        <begin position="20"/>
        <end position="49"/>
    </location>
</feature>
<proteinExistence type="predicted"/>